<keyword evidence="1" id="KW-1133">Transmembrane helix</keyword>
<comment type="caution">
    <text evidence="2">The sequence shown here is derived from an EMBL/GenBank/DDBJ whole genome shotgun (WGS) entry which is preliminary data.</text>
</comment>
<feature type="transmembrane region" description="Helical" evidence="1">
    <location>
        <begin position="52"/>
        <end position="69"/>
    </location>
</feature>
<keyword evidence="1" id="KW-0812">Transmembrane</keyword>
<dbReference type="EMBL" id="VLLL01000008">
    <property type="protein sequence ID" value="TWJ08229.1"/>
    <property type="molecule type" value="Genomic_DNA"/>
</dbReference>
<dbReference type="RefSeq" id="WP_147142574.1">
    <property type="nucleotide sequence ID" value="NZ_BAABIJ010000004.1"/>
</dbReference>
<feature type="transmembrane region" description="Helical" evidence="1">
    <location>
        <begin position="81"/>
        <end position="99"/>
    </location>
</feature>
<proteinExistence type="predicted"/>
<evidence type="ECO:0000313" key="2">
    <source>
        <dbReference type="EMBL" id="TWJ08229.1"/>
    </source>
</evidence>
<feature type="transmembrane region" description="Helical" evidence="1">
    <location>
        <begin position="27"/>
        <end position="46"/>
    </location>
</feature>
<dbReference type="AlphaFoldDB" id="A0A562URI8"/>
<evidence type="ECO:0000256" key="1">
    <source>
        <dbReference type="SAM" id="Phobius"/>
    </source>
</evidence>
<organism evidence="2 3">
    <name type="scientific">Stackebrandtia albiflava</name>
    <dbReference type="NCBI Taxonomy" id="406432"/>
    <lineage>
        <taxon>Bacteria</taxon>
        <taxon>Bacillati</taxon>
        <taxon>Actinomycetota</taxon>
        <taxon>Actinomycetes</taxon>
        <taxon>Glycomycetales</taxon>
        <taxon>Glycomycetaceae</taxon>
        <taxon>Stackebrandtia</taxon>
    </lineage>
</organism>
<accession>A0A562URI8</accession>
<sequence length="122" mass="13738">MNPMSALEEGFSRAFDWKGRSTRAQFWWFYLFYLVCAVAVVALAIAAESPRIVMPILFILFVPVLGALVRRLHDTGRSGWWYFLAVIPLVGPIILLVLLCERSVPRANAYGPPPEARATRTT</sequence>
<dbReference type="GO" id="GO:0005886">
    <property type="term" value="C:plasma membrane"/>
    <property type="evidence" value="ECO:0007669"/>
    <property type="project" value="TreeGrafter"/>
</dbReference>
<dbReference type="Proteomes" id="UP000321617">
    <property type="component" value="Unassembled WGS sequence"/>
</dbReference>
<dbReference type="Pfam" id="PF05656">
    <property type="entry name" value="DUF805"/>
    <property type="match status" value="1"/>
</dbReference>
<evidence type="ECO:0000313" key="3">
    <source>
        <dbReference type="Proteomes" id="UP000321617"/>
    </source>
</evidence>
<protein>
    <submittedName>
        <fullName evidence="2">Uncharacterized membrane protein YhaH (DUF805 family)</fullName>
    </submittedName>
</protein>
<gene>
    <name evidence="2" type="ORF">LX16_4453</name>
</gene>
<keyword evidence="1" id="KW-0472">Membrane</keyword>
<dbReference type="OrthoDB" id="9812349at2"/>
<keyword evidence="3" id="KW-1185">Reference proteome</keyword>
<dbReference type="InterPro" id="IPR008523">
    <property type="entry name" value="DUF805"/>
</dbReference>
<dbReference type="PANTHER" id="PTHR34980">
    <property type="entry name" value="INNER MEMBRANE PROTEIN-RELATED-RELATED"/>
    <property type="match status" value="1"/>
</dbReference>
<reference evidence="2 3" key="1">
    <citation type="journal article" date="2013" name="Stand. Genomic Sci.">
        <title>Genomic Encyclopedia of Type Strains, Phase I: The one thousand microbial genomes (KMG-I) project.</title>
        <authorList>
            <person name="Kyrpides N.C."/>
            <person name="Woyke T."/>
            <person name="Eisen J.A."/>
            <person name="Garrity G."/>
            <person name="Lilburn T.G."/>
            <person name="Beck B.J."/>
            <person name="Whitman W.B."/>
            <person name="Hugenholtz P."/>
            <person name="Klenk H.P."/>
        </authorList>
    </citation>
    <scope>NUCLEOTIDE SEQUENCE [LARGE SCALE GENOMIC DNA]</scope>
    <source>
        <strain evidence="2 3">DSM 45044</strain>
    </source>
</reference>
<dbReference type="PANTHER" id="PTHR34980:SF2">
    <property type="entry name" value="INNER MEMBRANE PROTEIN YHAH-RELATED"/>
    <property type="match status" value="1"/>
</dbReference>
<name>A0A562URI8_9ACTN</name>